<evidence type="ECO:0000313" key="1">
    <source>
        <dbReference type="EMBL" id="KZW01300.1"/>
    </source>
</evidence>
<reference evidence="1 2" key="1">
    <citation type="journal article" date="2016" name="Mol. Biol. Evol.">
        <title>Comparative Genomics of Early-Diverging Mushroom-Forming Fungi Provides Insights into the Origins of Lignocellulose Decay Capabilities.</title>
        <authorList>
            <person name="Nagy L.G."/>
            <person name="Riley R."/>
            <person name="Tritt A."/>
            <person name="Adam C."/>
            <person name="Daum C."/>
            <person name="Floudas D."/>
            <person name="Sun H."/>
            <person name="Yadav J.S."/>
            <person name="Pangilinan J."/>
            <person name="Larsson K.H."/>
            <person name="Matsuura K."/>
            <person name="Barry K."/>
            <person name="Labutti K."/>
            <person name="Kuo R."/>
            <person name="Ohm R.A."/>
            <person name="Bhattacharya S.S."/>
            <person name="Shirouzu T."/>
            <person name="Yoshinaga Y."/>
            <person name="Martin F.M."/>
            <person name="Grigoriev I.V."/>
            <person name="Hibbett D.S."/>
        </authorList>
    </citation>
    <scope>NUCLEOTIDE SEQUENCE [LARGE SCALE GENOMIC DNA]</scope>
    <source>
        <strain evidence="1 2">HHB12029</strain>
    </source>
</reference>
<dbReference type="InParanoid" id="A0A166BI65"/>
<dbReference type="EMBL" id="KV425895">
    <property type="protein sequence ID" value="KZW01300.1"/>
    <property type="molecule type" value="Genomic_DNA"/>
</dbReference>
<proteinExistence type="predicted"/>
<accession>A0A166BI65</accession>
<protein>
    <submittedName>
        <fullName evidence="1">Uncharacterized protein</fullName>
    </submittedName>
</protein>
<dbReference type="AlphaFoldDB" id="A0A166BI65"/>
<name>A0A166BI65_EXIGL</name>
<evidence type="ECO:0000313" key="2">
    <source>
        <dbReference type="Proteomes" id="UP000077266"/>
    </source>
</evidence>
<organism evidence="1 2">
    <name type="scientific">Exidia glandulosa HHB12029</name>
    <dbReference type="NCBI Taxonomy" id="1314781"/>
    <lineage>
        <taxon>Eukaryota</taxon>
        <taxon>Fungi</taxon>
        <taxon>Dikarya</taxon>
        <taxon>Basidiomycota</taxon>
        <taxon>Agaricomycotina</taxon>
        <taxon>Agaricomycetes</taxon>
        <taxon>Auriculariales</taxon>
        <taxon>Exidiaceae</taxon>
        <taxon>Exidia</taxon>
    </lineage>
</organism>
<gene>
    <name evidence="1" type="ORF">EXIGLDRAFT_89975</name>
</gene>
<dbReference type="Proteomes" id="UP000077266">
    <property type="component" value="Unassembled WGS sequence"/>
</dbReference>
<sequence>MSADTLDRPHEGWYVGQTGAYKPEKNVSIVKLDGLQTVRTRLILVTRYTPARPLADTLWETSRVSTLALAILTPRALQPPSRVPLRSTIVLHRVGDASDGFLQVRHVRVSNPRRDLQEENENVSKVRNVLEDRTHIELACRSRQRREVAVLEGGGGAESAYELGTAPTRSRRARGVGAI</sequence>
<keyword evidence="2" id="KW-1185">Reference proteome</keyword>